<evidence type="ECO:0000313" key="1">
    <source>
        <dbReference type="EMBL" id="DAG03199.1"/>
    </source>
</evidence>
<accession>A0A8S5V9C3</accession>
<organism evidence="1">
    <name type="scientific">Caudovirales sp. ctCpR1</name>
    <dbReference type="NCBI Taxonomy" id="2825760"/>
    <lineage>
        <taxon>Viruses</taxon>
        <taxon>Duplodnaviria</taxon>
        <taxon>Heunggongvirae</taxon>
        <taxon>Uroviricota</taxon>
        <taxon>Caudoviricetes</taxon>
    </lineage>
</organism>
<reference evidence="1" key="1">
    <citation type="journal article" date="2021" name="Proc. Natl. Acad. Sci. U.S.A.">
        <title>A Catalog of Tens of Thousands of Viruses from Human Metagenomes Reveals Hidden Associations with Chronic Diseases.</title>
        <authorList>
            <person name="Tisza M.J."/>
            <person name="Buck C.B."/>
        </authorList>
    </citation>
    <scope>NUCLEOTIDE SEQUENCE</scope>
    <source>
        <strain evidence="1">CtCpR1</strain>
    </source>
</reference>
<sequence length="29" mass="3321">MPVLPIHEVLLRKSVCEQRIPPVLGVLRK</sequence>
<protein>
    <submittedName>
        <fullName evidence="1">Uncharacterized protein</fullName>
    </submittedName>
</protein>
<proteinExistence type="predicted"/>
<name>A0A8S5V9C3_9CAUD</name>
<dbReference type="EMBL" id="BK016224">
    <property type="protein sequence ID" value="DAG03199.1"/>
    <property type="molecule type" value="Genomic_DNA"/>
</dbReference>